<dbReference type="InterPro" id="IPR011990">
    <property type="entry name" value="TPR-like_helical_dom_sf"/>
</dbReference>
<comment type="similarity">
    <text evidence="3">Belongs to the peroxisomal targeting signal receptor family.</text>
</comment>
<keyword evidence="6 8" id="KW-0802">TPR repeat</keyword>
<dbReference type="PROSITE" id="PS50005">
    <property type="entry name" value="TPR"/>
    <property type="match status" value="2"/>
</dbReference>
<dbReference type="InterPro" id="IPR024111">
    <property type="entry name" value="PEX5/PEX5L"/>
</dbReference>
<organism evidence="9 10">
    <name type="scientific">Diploptera punctata</name>
    <name type="common">Pacific beetle cockroach</name>
    <dbReference type="NCBI Taxonomy" id="6984"/>
    <lineage>
        <taxon>Eukaryota</taxon>
        <taxon>Metazoa</taxon>
        <taxon>Ecdysozoa</taxon>
        <taxon>Arthropoda</taxon>
        <taxon>Hexapoda</taxon>
        <taxon>Insecta</taxon>
        <taxon>Pterygota</taxon>
        <taxon>Neoptera</taxon>
        <taxon>Polyneoptera</taxon>
        <taxon>Dictyoptera</taxon>
        <taxon>Blattodea</taxon>
        <taxon>Blaberoidea</taxon>
        <taxon>Blaberidae</taxon>
        <taxon>Diplopterinae</taxon>
        <taxon>Diploptera</taxon>
    </lineage>
</organism>
<keyword evidence="10" id="KW-1185">Reference proteome</keyword>
<accession>A0AAD8EIU4</accession>
<keyword evidence="4" id="KW-0963">Cytoplasm</keyword>
<dbReference type="PANTHER" id="PTHR10130:SF0">
    <property type="entry name" value="GH08708P"/>
    <property type="match status" value="1"/>
</dbReference>
<feature type="repeat" description="TPR" evidence="8">
    <location>
        <begin position="346"/>
        <end position="379"/>
    </location>
</feature>
<keyword evidence="7" id="KW-0576">Peroxisome</keyword>
<evidence type="ECO:0000256" key="2">
    <source>
        <dbReference type="ARBA" id="ARBA00004496"/>
    </source>
</evidence>
<dbReference type="Gene3D" id="1.25.40.10">
    <property type="entry name" value="Tetratricopeptide repeat domain"/>
    <property type="match status" value="1"/>
</dbReference>
<dbReference type="EMBL" id="JASPKZ010003884">
    <property type="protein sequence ID" value="KAJ9591162.1"/>
    <property type="molecule type" value="Genomic_DNA"/>
</dbReference>
<evidence type="ECO:0000256" key="8">
    <source>
        <dbReference type="PROSITE-ProRule" id="PRU00339"/>
    </source>
</evidence>
<dbReference type="GO" id="GO:0005829">
    <property type="term" value="C:cytosol"/>
    <property type="evidence" value="ECO:0007669"/>
    <property type="project" value="TreeGrafter"/>
</dbReference>
<comment type="subcellular location">
    <subcellularLocation>
        <location evidence="2">Cytoplasm</location>
    </subcellularLocation>
    <subcellularLocation>
        <location evidence="1">Peroxisome</location>
    </subcellularLocation>
</comment>
<dbReference type="InterPro" id="IPR019734">
    <property type="entry name" value="TPR_rpt"/>
</dbReference>
<dbReference type="GO" id="GO:0016560">
    <property type="term" value="P:protein import into peroxisome matrix, docking"/>
    <property type="evidence" value="ECO:0007669"/>
    <property type="project" value="TreeGrafter"/>
</dbReference>
<sequence>FMKFMHQVGEGEVTIESGQVIYNKENIEEDNVEINKIDPTEEANNWASEFEAISKDELLITKTEEAKIWATDFESGPSEEVLKTDESTLWTKEFEKSTSASSNKQDEENSINNDFWSKLQDEWQKLAKDDGAAHSWLTEFSDYSDPFKEYSFETDNPMRDNQNALEEGKQKLEAGDLPSAVLCFEAACQQEPDNSEAWQLLGTTQAENEQIRDYTILTFFSFCLELEPSNLTALMALAVSYTNESYQNQACHALMEWLHQNPKYSDLVSKTDELASSKIGNVSSLLMSDIHEKVKNMYIEAARRNPSDKIDSDVQCGLGVLFNLSNEYDKAVDCFKAALQDSSEDFRMWNRLGATLANGSRSEEAVDAYHNALQLSPGFIRARYNLGITCVNLAAYKEAAEHLLTALNQQAAGRGIQGQKSWSAMSNSIWSTLRLVMSLLDRHDLYDALDNRDLKKLNDEFGIE</sequence>
<dbReference type="Pfam" id="PF13432">
    <property type="entry name" value="TPR_16"/>
    <property type="match status" value="1"/>
</dbReference>
<name>A0AAD8EIU4_DIPPU</name>
<dbReference type="PANTHER" id="PTHR10130">
    <property type="entry name" value="PEROXISOMAL TARGETING SIGNAL 1 RECEPTOR PEX5"/>
    <property type="match status" value="1"/>
</dbReference>
<protein>
    <recommendedName>
        <fullName evidence="11">Peroxisomal targeting signal 1 receptor</fullName>
    </recommendedName>
</protein>
<evidence type="ECO:0000313" key="9">
    <source>
        <dbReference type="EMBL" id="KAJ9591162.1"/>
    </source>
</evidence>
<reference evidence="9" key="1">
    <citation type="journal article" date="2023" name="IScience">
        <title>Live-bearing cockroach genome reveals convergent evolutionary mechanisms linked to viviparity in insects and beyond.</title>
        <authorList>
            <person name="Fouks B."/>
            <person name="Harrison M.C."/>
            <person name="Mikhailova A.A."/>
            <person name="Marchal E."/>
            <person name="English S."/>
            <person name="Carruthers M."/>
            <person name="Jennings E.C."/>
            <person name="Chiamaka E.L."/>
            <person name="Frigard R.A."/>
            <person name="Pippel M."/>
            <person name="Attardo G.M."/>
            <person name="Benoit J.B."/>
            <person name="Bornberg-Bauer E."/>
            <person name="Tobe S.S."/>
        </authorList>
    </citation>
    <scope>NUCLEOTIDE SEQUENCE</scope>
    <source>
        <strain evidence="9">Stay&amp;Tobe</strain>
    </source>
</reference>
<keyword evidence="5" id="KW-0677">Repeat</keyword>
<evidence type="ECO:0000313" key="10">
    <source>
        <dbReference type="Proteomes" id="UP001233999"/>
    </source>
</evidence>
<gene>
    <name evidence="9" type="ORF">L9F63_002317</name>
</gene>
<dbReference type="SUPFAM" id="SSF48452">
    <property type="entry name" value="TPR-like"/>
    <property type="match status" value="1"/>
</dbReference>
<evidence type="ECO:0008006" key="11">
    <source>
        <dbReference type="Google" id="ProtNLM"/>
    </source>
</evidence>
<evidence type="ECO:0000256" key="6">
    <source>
        <dbReference type="ARBA" id="ARBA00022803"/>
    </source>
</evidence>
<evidence type="ECO:0000256" key="4">
    <source>
        <dbReference type="ARBA" id="ARBA00022490"/>
    </source>
</evidence>
<feature type="non-terminal residue" evidence="9">
    <location>
        <position position="1"/>
    </location>
</feature>
<evidence type="ECO:0000256" key="1">
    <source>
        <dbReference type="ARBA" id="ARBA00004275"/>
    </source>
</evidence>
<dbReference type="SMART" id="SM00028">
    <property type="entry name" value="TPR"/>
    <property type="match status" value="3"/>
</dbReference>
<reference evidence="9" key="2">
    <citation type="submission" date="2023-05" db="EMBL/GenBank/DDBJ databases">
        <authorList>
            <person name="Fouks B."/>
        </authorList>
    </citation>
    <scope>NUCLEOTIDE SEQUENCE</scope>
    <source>
        <strain evidence="9">Stay&amp;Tobe</strain>
        <tissue evidence="9">Testes</tissue>
    </source>
</reference>
<dbReference type="GO" id="GO:0005052">
    <property type="term" value="F:peroxisome matrix targeting signal-1 binding"/>
    <property type="evidence" value="ECO:0007669"/>
    <property type="project" value="TreeGrafter"/>
</dbReference>
<comment type="caution">
    <text evidence="9">The sequence shown here is derived from an EMBL/GenBank/DDBJ whole genome shotgun (WGS) entry which is preliminary data.</text>
</comment>
<evidence type="ECO:0000256" key="3">
    <source>
        <dbReference type="ARBA" id="ARBA00005348"/>
    </source>
</evidence>
<proteinExistence type="inferred from homology"/>
<dbReference type="AlphaFoldDB" id="A0AAD8EIU4"/>
<dbReference type="Proteomes" id="UP001233999">
    <property type="component" value="Unassembled WGS sequence"/>
</dbReference>
<dbReference type="GO" id="GO:0005778">
    <property type="term" value="C:peroxisomal membrane"/>
    <property type="evidence" value="ECO:0007669"/>
    <property type="project" value="TreeGrafter"/>
</dbReference>
<evidence type="ECO:0000256" key="5">
    <source>
        <dbReference type="ARBA" id="ARBA00022737"/>
    </source>
</evidence>
<evidence type="ECO:0000256" key="7">
    <source>
        <dbReference type="ARBA" id="ARBA00023140"/>
    </source>
</evidence>
<feature type="repeat" description="TPR" evidence="8">
    <location>
        <begin position="312"/>
        <end position="345"/>
    </location>
</feature>